<dbReference type="Pfam" id="PF13580">
    <property type="entry name" value="SIS_2"/>
    <property type="match status" value="1"/>
</dbReference>
<dbReference type="InterPro" id="IPR046348">
    <property type="entry name" value="SIS_dom_sf"/>
</dbReference>
<name>A0ABR7EE10_9FIRM</name>
<evidence type="ECO:0000259" key="1">
    <source>
        <dbReference type="PROSITE" id="PS51464"/>
    </source>
</evidence>
<feature type="domain" description="SIS" evidence="1">
    <location>
        <begin position="35"/>
        <end position="216"/>
    </location>
</feature>
<dbReference type="SUPFAM" id="SSF53697">
    <property type="entry name" value="SIS domain"/>
    <property type="match status" value="1"/>
</dbReference>
<dbReference type="Gene3D" id="3.40.50.10490">
    <property type="entry name" value="Glucose-6-phosphate isomerase like protein, domain 1"/>
    <property type="match status" value="1"/>
</dbReference>
<dbReference type="PANTHER" id="PTHR30390">
    <property type="entry name" value="SEDOHEPTULOSE 7-PHOSPHATE ISOMERASE / DNAA INITIATOR-ASSOCIATING FACTOR FOR REPLICATION INITIATION"/>
    <property type="match status" value="1"/>
</dbReference>
<dbReference type="CDD" id="cd05006">
    <property type="entry name" value="SIS_GmhA"/>
    <property type="match status" value="1"/>
</dbReference>
<dbReference type="InterPro" id="IPR035461">
    <property type="entry name" value="GmhA/DiaA"/>
</dbReference>
<evidence type="ECO:0000313" key="3">
    <source>
        <dbReference type="Proteomes" id="UP000606889"/>
    </source>
</evidence>
<sequence length="218" mass="23964">MSGKKFVRDILDQLFQKYPVLRENEEELLAVYGISIDCFERGGRLFICGNGGSAADTLHIVGELMKRFILPRKTDKAFREEFARLYPEDAQRYGEYLEGALPAYALVENVSLGTAFSNDASPELSFAQQVYGYGRKGDVLLGISTSGNAKNVVLAAEVAKAKGMEVIGLSGRTGGTLKQVGDVTVCVPEDETYLIQELHLPVYHALCRMIEAHFFGGK</sequence>
<organism evidence="2 3">
    <name type="scientific">Christensenella tenuis</name>
    <dbReference type="NCBI Taxonomy" id="2763033"/>
    <lineage>
        <taxon>Bacteria</taxon>
        <taxon>Bacillati</taxon>
        <taxon>Bacillota</taxon>
        <taxon>Clostridia</taxon>
        <taxon>Christensenellales</taxon>
        <taxon>Christensenellaceae</taxon>
        <taxon>Christensenella</taxon>
    </lineage>
</organism>
<dbReference type="InterPro" id="IPR050099">
    <property type="entry name" value="SIS_GmhA/DiaA_subfam"/>
</dbReference>
<evidence type="ECO:0000313" key="2">
    <source>
        <dbReference type="EMBL" id="MBC5648015.1"/>
    </source>
</evidence>
<protein>
    <submittedName>
        <fullName evidence="2">SIS domain-containing protein</fullName>
    </submittedName>
</protein>
<dbReference type="PROSITE" id="PS51464">
    <property type="entry name" value="SIS"/>
    <property type="match status" value="1"/>
</dbReference>
<dbReference type="Proteomes" id="UP000606889">
    <property type="component" value="Unassembled WGS sequence"/>
</dbReference>
<keyword evidence="3" id="KW-1185">Reference proteome</keyword>
<comment type="caution">
    <text evidence="2">The sequence shown here is derived from an EMBL/GenBank/DDBJ whole genome shotgun (WGS) entry which is preliminary data.</text>
</comment>
<accession>A0ABR7EE10</accession>
<reference evidence="2 3" key="1">
    <citation type="submission" date="2020-08" db="EMBL/GenBank/DDBJ databases">
        <title>Genome public.</title>
        <authorList>
            <person name="Liu C."/>
            <person name="Sun Q."/>
        </authorList>
    </citation>
    <scope>NUCLEOTIDE SEQUENCE [LARGE SCALE GENOMIC DNA]</scope>
    <source>
        <strain evidence="2 3">NSJ-35</strain>
    </source>
</reference>
<dbReference type="EMBL" id="JACOON010000003">
    <property type="protein sequence ID" value="MBC5648015.1"/>
    <property type="molecule type" value="Genomic_DNA"/>
</dbReference>
<dbReference type="InterPro" id="IPR001347">
    <property type="entry name" value="SIS_dom"/>
</dbReference>
<proteinExistence type="predicted"/>
<gene>
    <name evidence="2" type="ORF">H8S18_06670</name>
</gene>